<evidence type="ECO:0000313" key="2">
    <source>
        <dbReference type="EMBL" id="SPD75450.1"/>
    </source>
</evidence>
<accession>A0A445N129</accession>
<name>A0A445N129_9BACT</name>
<proteinExistence type="predicted"/>
<evidence type="ECO:0000256" key="1">
    <source>
        <dbReference type="SAM" id="SignalP"/>
    </source>
</evidence>
<feature type="signal peptide" evidence="1">
    <location>
        <begin position="1"/>
        <end position="20"/>
    </location>
</feature>
<dbReference type="SUPFAM" id="SSF48452">
    <property type="entry name" value="TPR-like"/>
    <property type="match status" value="1"/>
</dbReference>
<organism evidence="2">
    <name type="scientific">uncultured Desulfobacterium sp</name>
    <dbReference type="NCBI Taxonomy" id="201089"/>
    <lineage>
        <taxon>Bacteria</taxon>
        <taxon>Pseudomonadati</taxon>
        <taxon>Thermodesulfobacteriota</taxon>
        <taxon>Desulfobacteria</taxon>
        <taxon>Desulfobacterales</taxon>
        <taxon>Desulfobacteriaceae</taxon>
        <taxon>Desulfobacterium</taxon>
        <taxon>environmental samples</taxon>
    </lineage>
</organism>
<feature type="chain" id="PRO_5019091122" evidence="1">
    <location>
        <begin position="21"/>
        <end position="103"/>
    </location>
</feature>
<dbReference type="PROSITE" id="PS51257">
    <property type="entry name" value="PROKAR_LIPOPROTEIN"/>
    <property type="match status" value="1"/>
</dbReference>
<dbReference type="Gene3D" id="1.25.40.10">
    <property type="entry name" value="Tetratricopeptide repeat domain"/>
    <property type="match status" value="1"/>
</dbReference>
<sequence>MKFPCQWGFILGLTILSCMAHSNDDFMHAEALWEENNFKDAITFYNKAIGSGKLNENELASSYYNVATFFFMNFKPEESIRIANEVLKIQPNHTGYLSLRALA</sequence>
<keyword evidence="1" id="KW-0732">Signal</keyword>
<reference evidence="2" key="1">
    <citation type="submission" date="2018-01" db="EMBL/GenBank/DDBJ databases">
        <authorList>
            <person name="Regsiter A."/>
            <person name="William W."/>
        </authorList>
    </citation>
    <scope>NUCLEOTIDE SEQUENCE</scope>
    <source>
        <strain evidence="2">TRIP AH-1</strain>
    </source>
</reference>
<protein>
    <submittedName>
        <fullName evidence="2">Uncharacterized protein</fullName>
    </submittedName>
</protein>
<dbReference type="InterPro" id="IPR011990">
    <property type="entry name" value="TPR-like_helical_dom_sf"/>
</dbReference>
<dbReference type="AlphaFoldDB" id="A0A445N129"/>
<dbReference type="EMBL" id="OJIN01000206">
    <property type="protein sequence ID" value="SPD75450.1"/>
    <property type="molecule type" value="Genomic_DNA"/>
</dbReference>
<gene>
    <name evidence="2" type="ORF">PITCH_A620004</name>
</gene>